<reference evidence="3 4" key="1">
    <citation type="submission" date="2015-04" db="EMBL/GenBank/DDBJ databases">
        <title>Whole genome shotgun sequence of Sphingomonas changbaiensis NBRC 104936.</title>
        <authorList>
            <person name="Katano-Makiyama Y."/>
            <person name="Hosoyama A."/>
            <person name="Hashimoto M."/>
            <person name="Noguchi M."/>
            <person name="Tsuchikane K."/>
            <person name="Ohji S."/>
            <person name="Yamazoe A."/>
            <person name="Ichikawa N."/>
            <person name="Kimura A."/>
            <person name="Fujita N."/>
        </authorList>
    </citation>
    <scope>NUCLEOTIDE SEQUENCE [LARGE SCALE GENOMIC DNA]</scope>
    <source>
        <strain evidence="3 4">NBRC 104936</strain>
    </source>
</reference>
<sequence>MTGGLWAAAVEPAHGPRADMPHGSDCLNCGAALTGSYCANCGQPAHVHRTLGAIWHDLLHSVLHFDGKLWRTLPELALRPGQLTRRYIHGERAKFVSPFALFLFSALLMYAVYSIFGHHGGSSQAKAQESAQSLQKQVAKLDDRIASTEADLQQPDLSASRRVTLQQRLTEARDNRQELAAASAIAADVGKSSANADPGGRSMLEQIETNKEFVAYRLKANAYKFSWALILISTPMLWLLFAWRRDYGLYDHATFVTYSISFMSLLFSLWMIASWIGLATGVITLALMLYALWHMYVDMRGAYQLSRTGALLRLPLLYGIAAVSAGMFYALVTAMS</sequence>
<keyword evidence="4" id="KW-1185">Reference proteome</keyword>
<dbReference type="Proteomes" id="UP000033202">
    <property type="component" value="Unassembled WGS sequence"/>
</dbReference>
<feature type="transmembrane region" description="Helical" evidence="2">
    <location>
        <begin position="278"/>
        <end position="296"/>
    </location>
</feature>
<organism evidence="3 4">
    <name type="scientific">Sphingomonas changbaiensis NBRC 104936</name>
    <dbReference type="NCBI Taxonomy" id="1219043"/>
    <lineage>
        <taxon>Bacteria</taxon>
        <taxon>Pseudomonadati</taxon>
        <taxon>Pseudomonadota</taxon>
        <taxon>Alphaproteobacteria</taxon>
        <taxon>Sphingomonadales</taxon>
        <taxon>Sphingomonadaceae</taxon>
        <taxon>Sphingomonas</taxon>
    </lineage>
</organism>
<dbReference type="AlphaFoldDB" id="A0A0E9MPR1"/>
<feature type="transmembrane region" description="Helical" evidence="2">
    <location>
        <begin position="225"/>
        <end position="243"/>
    </location>
</feature>
<accession>A0A0E9MPR1</accession>
<proteinExistence type="predicted"/>
<gene>
    <name evidence="3" type="ORF">SCH01S_32_00150</name>
</gene>
<protein>
    <recommendedName>
        <fullName evidence="5">DUF3667 domain-containing protein</fullName>
    </recommendedName>
</protein>
<feature type="transmembrane region" description="Helical" evidence="2">
    <location>
        <begin position="95"/>
        <end position="116"/>
    </location>
</feature>
<evidence type="ECO:0008006" key="5">
    <source>
        <dbReference type="Google" id="ProtNLM"/>
    </source>
</evidence>
<dbReference type="InterPro" id="IPR022134">
    <property type="entry name" value="DUF3667"/>
</dbReference>
<feature type="coiled-coil region" evidence="1">
    <location>
        <begin position="124"/>
        <end position="182"/>
    </location>
</feature>
<keyword evidence="2" id="KW-0812">Transmembrane</keyword>
<feature type="transmembrane region" description="Helical" evidence="2">
    <location>
        <begin position="255"/>
        <end position="272"/>
    </location>
</feature>
<name>A0A0E9MPR1_9SPHN</name>
<dbReference type="STRING" id="1219043.SCH01S_32_00150"/>
<evidence type="ECO:0000313" key="4">
    <source>
        <dbReference type="Proteomes" id="UP000033202"/>
    </source>
</evidence>
<feature type="transmembrane region" description="Helical" evidence="2">
    <location>
        <begin position="316"/>
        <end position="335"/>
    </location>
</feature>
<keyword evidence="2" id="KW-1133">Transmembrane helix</keyword>
<evidence type="ECO:0000256" key="1">
    <source>
        <dbReference type="SAM" id="Coils"/>
    </source>
</evidence>
<evidence type="ECO:0000256" key="2">
    <source>
        <dbReference type="SAM" id="Phobius"/>
    </source>
</evidence>
<dbReference type="Pfam" id="PF12412">
    <property type="entry name" value="DUF3667"/>
    <property type="match status" value="1"/>
</dbReference>
<comment type="caution">
    <text evidence="3">The sequence shown here is derived from an EMBL/GenBank/DDBJ whole genome shotgun (WGS) entry which is preliminary data.</text>
</comment>
<keyword evidence="1" id="KW-0175">Coiled coil</keyword>
<dbReference type="EMBL" id="BBWU01000032">
    <property type="protein sequence ID" value="GAO39478.1"/>
    <property type="molecule type" value="Genomic_DNA"/>
</dbReference>
<keyword evidence="2" id="KW-0472">Membrane</keyword>
<evidence type="ECO:0000313" key="3">
    <source>
        <dbReference type="EMBL" id="GAO39478.1"/>
    </source>
</evidence>